<dbReference type="CDD" id="cd18175">
    <property type="entry name" value="ATP-synt_Vo_c_ATP6C_rpt1"/>
    <property type="match status" value="1"/>
</dbReference>
<dbReference type="PRINTS" id="PR00122">
    <property type="entry name" value="VACATPASE"/>
</dbReference>
<dbReference type="AlphaFoldDB" id="A0A2P6NGX0"/>
<evidence type="ECO:0000256" key="5">
    <source>
        <dbReference type="ARBA" id="ARBA00022781"/>
    </source>
</evidence>
<comment type="subcellular location">
    <subcellularLocation>
        <location evidence="1">Endomembrane system</location>
        <topology evidence="1">Multi-pass membrane protein</topology>
    </subcellularLocation>
    <subcellularLocation>
        <location evidence="9">Vacuole membrane</location>
        <topology evidence="9">Multi-pass membrane protein</topology>
    </subcellularLocation>
</comment>
<evidence type="ECO:0000256" key="7">
    <source>
        <dbReference type="ARBA" id="ARBA00023065"/>
    </source>
</evidence>
<name>A0A2P6NGX0_9EUKA</name>
<dbReference type="InterPro" id="IPR035921">
    <property type="entry name" value="F/V-ATP_Csub_sf"/>
</dbReference>
<dbReference type="FunFam" id="1.20.120.610:FF:000001">
    <property type="entry name" value="V-type proton ATPase proteolipid subunit"/>
    <property type="match status" value="1"/>
</dbReference>
<reference evidence="11 12" key="1">
    <citation type="journal article" date="2018" name="Genome Biol. Evol.">
        <title>Multiple Roots of Fruiting Body Formation in Amoebozoa.</title>
        <authorList>
            <person name="Hillmann F."/>
            <person name="Forbes G."/>
            <person name="Novohradska S."/>
            <person name="Ferling I."/>
            <person name="Riege K."/>
            <person name="Groth M."/>
            <person name="Westermann M."/>
            <person name="Marz M."/>
            <person name="Spaller T."/>
            <person name="Winckler T."/>
            <person name="Schaap P."/>
            <person name="Glockner G."/>
        </authorList>
    </citation>
    <scope>NUCLEOTIDE SEQUENCE [LARGE SCALE GENOMIC DNA]</scope>
    <source>
        <strain evidence="11 12">Jena</strain>
    </source>
</reference>
<evidence type="ECO:0000259" key="10">
    <source>
        <dbReference type="Pfam" id="PF00137"/>
    </source>
</evidence>
<comment type="caution">
    <text evidence="11">The sequence shown here is derived from an EMBL/GenBank/DDBJ whole genome shotgun (WGS) entry which is preliminary data.</text>
</comment>
<dbReference type="InterPro" id="IPR002379">
    <property type="entry name" value="ATPase_proteolipid_c-like_dom"/>
</dbReference>
<feature type="domain" description="V-ATPase proteolipid subunit C-like" evidence="10">
    <location>
        <begin position="16"/>
        <end position="74"/>
    </location>
</feature>
<keyword evidence="6 9" id="KW-1133">Transmembrane helix</keyword>
<gene>
    <name evidence="11" type="ORF">PROFUN_09361</name>
</gene>
<evidence type="ECO:0000313" key="11">
    <source>
        <dbReference type="EMBL" id="PRP83197.1"/>
    </source>
</evidence>
<organism evidence="11 12">
    <name type="scientific">Planoprotostelium fungivorum</name>
    <dbReference type="NCBI Taxonomy" id="1890364"/>
    <lineage>
        <taxon>Eukaryota</taxon>
        <taxon>Amoebozoa</taxon>
        <taxon>Evosea</taxon>
        <taxon>Variosea</taxon>
        <taxon>Cavosteliida</taxon>
        <taxon>Cavosteliaceae</taxon>
        <taxon>Planoprotostelium</taxon>
    </lineage>
</organism>
<dbReference type="InterPro" id="IPR000245">
    <property type="entry name" value="ATPase_proteolipid_csu"/>
</dbReference>
<evidence type="ECO:0000256" key="4">
    <source>
        <dbReference type="ARBA" id="ARBA00022692"/>
    </source>
</evidence>
<dbReference type="SUPFAM" id="SSF81333">
    <property type="entry name" value="F1F0 ATP synthase subunit C"/>
    <property type="match status" value="2"/>
</dbReference>
<dbReference type="GO" id="GO:0046961">
    <property type="term" value="F:proton-transporting ATPase activity, rotational mechanism"/>
    <property type="evidence" value="ECO:0007669"/>
    <property type="project" value="InterPro"/>
</dbReference>
<evidence type="ECO:0000256" key="6">
    <source>
        <dbReference type="ARBA" id="ARBA00022989"/>
    </source>
</evidence>
<protein>
    <recommendedName>
        <fullName evidence="9">V-type proton ATPase proteolipid subunit</fullName>
    </recommendedName>
</protein>
<feature type="transmembrane region" description="Helical" evidence="9">
    <location>
        <begin position="12"/>
        <end position="33"/>
    </location>
</feature>
<proteinExistence type="inferred from homology"/>
<keyword evidence="3 9" id="KW-0813">Transport</keyword>
<evidence type="ECO:0000256" key="8">
    <source>
        <dbReference type="ARBA" id="ARBA00023136"/>
    </source>
</evidence>
<accession>A0A2P6NGX0</accession>
<evidence type="ECO:0000313" key="12">
    <source>
        <dbReference type="Proteomes" id="UP000241769"/>
    </source>
</evidence>
<keyword evidence="8 9" id="KW-0472">Membrane</keyword>
<dbReference type="InterPro" id="IPR011555">
    <property type="entry name" value="ATPase_proteolipid_su_C_euk"/>
</dbReference>
<dbReference type="GO" id="GO:0005774">
    <property type="term" value="C:vacuolar membrane"/>
    <property type="evidence" value="ECO:0007669"/>
    <property type="project" value="UniProtKB-SubCell"/>
</dbReference>
<sequence>MENNTDPTSTFFGFAGAAMAVLLTATGAAYGTGKSGVSIAAIGVRRPDLVMRSIIPVVMAGVIAIYGLIIGVIISSVKTEHYTFQQAWAAFAGGLCVGTTGLVSGYAVGVVGDAGVRSVAHQPRLFVGMILVLIFAEALALYGLIVALILCTSNKN</sequence>
<keyword evidence="4 9" id="KW-0812">Transmembrane</keyword>
<evidence type="ECO:0000256" key="2">
    <source>
        <dbReference type="ARBA" id="ARBA00007296"/>
    </source>
</evidence>
<dbReference type="Gene3D" id="1.20.120.610">
    <property type="entry name" value="lithium bound rotor ring of v- atpase"/>
    <property type="match status" value="1"/>
</dbReference>
<evidence type="ECO:0000256" key="9">
    <source>
        <dbReference type="RuleBase" id="RU363060"/>
    </source>
</evidence>
<evidence type="ECO:0000256" key="3">
    <source>
        <dbReference type="ARBA" id="ARBA00022448"/>
    </source>
</evidence>
<feature type="transmembrane region" description="Helical" evidence="9">
    <location>
        <begin position="124"/>
        <end position="150"/>
    </location>
</feature>
<dbReference type="Pfam" id="PF00137">
    <property type="entry name" value="ATP-synt_C"/>
    <property type="match status" value="2"/>
</dbReference>
<feature type="domain" description="V-ATPase proteolipid subunit C-like" evidence="10">
    <location>
        <begin position="91"/>
        <end position="150"/>
    </location>
</feature>
<dbReference type="GO" id="GO:0012505">
    <property type="term" value="C:endomembrane system"/>
    <property type="evidence" value="ECO:0007669"/>
    <property type="project" value="UniProtKB-SubCell"/>
</dbReference>
<feature type="transmembrane region" description="Helical" evidence="9">
    <location>
        <begin position="87"/>
        <end position="112"/>
    </location>
</feature>
<dbReference type="EMBL" id="MDYQ01000087">
    <property type="protein sequence ID" value="PRP83197.1"/>
    <property type="molecule type" value="Genomic_DNA"/>
</dbReference>
<dbReference type="STRING" id="1890364.A0A2P6NGX0"/>
<keyword evidence="9" id="KW-0926">Vacuole</keyword>
<dbReference type="InParanoid" id="A0A2P6NGX0"/>
<dbReference type="CDD" id="cd18176">
    <property type="entry name" value="ATP-synt_Vo_c_ATP6C_rpt2"/>
    <property type="match status" value="1"/>
</dbReference>
<keyword evidence="7 9" id="KW-0406">Ion transport</keyword>
<keyword evidence="5 9" id="KW-0375">Hydrogen ion transport</keyword>
<dbReference type="OrthoDB" id="1744869at2759"/>
<feature type="transmembrane region" description="Helical" evidence="9">
    <location>
        <begin position="54"/>
        <end position="75"/>
    </location>
</feature>
<dbReference type="PANTHER" id="PTHR10263">
    <property type="entry name" value="V-TYPE PROTON ATPASE PROTEOLIPID SUBUNIT"/>
    <property type="match status" value="1"/>
</dbReference>
<evidence type="ECO:0000256" key="1">
    <source>
        <dbReference type="ARBA" id="ARBA00004127"/>
    </source>
</evidence>
<dbReference type="FunCoup" id="A0A2P6NGX0">
    <property type="interactions" value="416"/>
</dbReference>
<dbReference type="NCBIfam" id="TIGR01100">
    <property type="entry name" value="V_ATP_synt_C"/>
    <property type="match status" value="1"/>
</dbReference>
<dbReference type="Proteomes" id="UP000241769">
    <property type="component" value="Unassembled WGS sequence"/>
</dbReference>
<comment type="similarity">
    <text evidence="2 9">Belongs to the V-ATPase proteolipid subunit family.</text>
</comment>
<dbReference type="GO" id="GO:0033179">
    <property type="term" value="C:proton-transporting V-type ATPase, V0 domain"/>
    <property type="evidence" value="ECO:0007669"/>
    <property type="project" value="InterPro"/>
</dbReference>
<keyword evidence="12" id="KW-1185">Reference proteome</keyword>